<feature type="domain" description="BRCT" evidence="2">
    <location>
        <begin position="1006"/>
        <end position="1073"/>
    </location>
</feature>
<dbReference type="EMBL" id="KE504199">
    <property type="protein sequence ID" value="EPS95828.1"/>
    <property type="molecule type" value="Genomic_DNA"/>
</dbReference>
<dbReference type="Pfam" id="PF16589">
    <property type="entry name" value="BRCT_2"/>
    <property type="match status" value="1"/>
</dbReference>
<feature type="region of interest" description="Disordered" evidence="1">
    <location>
        <begin position="482"/>
        <end position="528"/>
    </location>
</feature>
<evidence type="ECO:0000313" key="3">
    <source>
        <dbReference type="EMBL" id="EPS95828.1"/>
    </source>
</evidence>
<dbReference type="GO" id="GO:0035361">
    <property type="term" value="C:Cul8-RING ubiquitin ligase complex"/>
    <property type="evidence" value="ECO:0007669"/>
    <property type="project" value="TreeGrafter"/>
</dbReference>
<dbReference type="PROSITE" id="PS50172">
    <property type="entry name" value="BRCT"/>
    <property type="match status" value="4"/>
</dbReference>
<dbReference type="InterPro" id="IPR053036">
    <property type="entry name" value="CellCycle_DNARepair_Reg"/>
</dbReference>
<organism evidence="3 4">
    <name type="scientific">Fomitopsis schrenkii</name>
    <name type="common">Brown rot fungus</name>
    <dbReference type="NCBI Taxonomy" id="2126942"/>
    <lineage>
        <taxon>Eukaryota</taxon>
        <taxon>Fungi</taxon>
        <taxon>Dikarya</taxon>
        <taxon>Basidiomycota</taxon>
        <taxon>Agaricomycotina</taxon>
        <taxon>Agaricomycetes</taxon>
        <taxon>Polyporales</taxon>
        <taxon>Fomitopsis</taxon>
    </lineage>
</organism>
<dbReference type="Pfam" id="PF16770">
    <property type="entry name" value="RTT107_BRCT_5"/>
    <property type="match status" value="1"/>
</dbReference>
<feature type="domain" description="BRCT" evidence="2">
    <location>
        <begin position="93"/>
        <end position="173"/>
    </location>
</feature>
<dbReference type="CDD" id="cd18436">
    <property type="entry name" value="BRCT_BRC1_like_rpt2"/>
    <property type="match status" value="1"/>
</dbReference>
<dbReference type="InParanoid" id="S8DXG0"/>
<proteinExistence type="predicted"/>
<protein>
    <recommendedName>
        <fullName evidence="2">BRCT domain-containing protein</fullName>
    </recommendedName>
</protein>
<accession>S8DXG0</accession>
<dbReference type="STRING" id="743788.S8DXG0"/>
<feature type="compositionally biased region" description="Low complexity" evidence="1">
    <location>
        <begin position="500"/>
        <end position="512"/>
    </location>
</feature>
<dbReference type="HOGENOM" id="CLU_002149_1_0_1"/>
<feature type="compositionally biased region" description="Polar residues" evidence="1">
    <location>
        <begin position="985"/>
        <end position="996"/>
    </location>
</feature>
<dbReference type="CDD" id="cd17743">
    <property type="entry name" value="BRCT_BRC1_like_rpt5"/>
    <property type="match status" value="1"/>
</dbReference>
<dbReference type="Proteomes" id="UP000015241">
    <property type="component" value="Unassembled WGS sequence"/>
</dbReference>
<keyword evidence="4" id="KW-1185">Reference proteome</keyword>
<dbReference type="eggNOG" id="KOG2043">
    <property type="taxonomic scope" value="Eukaryota"/>
</dbReference>
<gene>
    <name evidence="3" type="ORF">FOMPIDRAFT_100465</name>
</gene>
<dbReference type="SUPFAM" id="SSF52113">
    <property type="entry name" value="BRCT domain"/>
    <property type="match status" value="4"/>
</dbReference>
<name>S8DXG0_FOMSC</name>
<dbReference type="Pfam" id="PF12738">
    <property type="entry name" value="PTCB-BRCT"/>
    <property type="match status" value="2"/>
</dbReference>
<feature type="compositionally biased region" description="Low complexity" evidence="1">
    <location>
        <begin position="843"/>
        <end position="853"/>
    </location>
</feature>
<evidence type="ECO:0000259" key="2">
    <source>
        <dbReference type="PROSITE" id="PS50172"/>
    </source>
</evidence>
<feature type="compositionally biased region" description="Basic residues" evidence="1">
    <location>
        <begin position="577"/>
        <end position="589"/>
    </location>
</feature>
<reference evidence="3 4" key="1">
    <citation type="journal article" date="2012" name="Science">
        <title>The Paleozoic origin of enzymatic lignin decomposition reconstructed from 31 fungal genomes.</title>
        <authorList>
            <person name="Floudas D."/>
            <person name="Binder M."/>
            <person name="Riley R."/>
            <person name="Barry K."/>
            <person name="Blanchette R.A."/>
            <person name="Henrissat B."/>
            <person name="Martinez A.T."/>
            <person name="Otillar R."/>
            <person name="Spatafora J.W."/>
            <person name="Yadav J.S."/>
            <person name="Aerts A."/>
            <person name="Benoit I."/>
            <person name="Boyd A."/>
            <person name="Carlson A."/>
            <person name="Copeland A."/>
            <person name="Coutinho P.M."/>
            <person name="de Vries R.P."/>
            <person name="Ferreira P."/>
            <person name="Findley K."/>
            <person name="Foster B."/>
            <person name="Gaskell J."/>
            <person name="Glotzer D."/>
            <person name="Gorecki P."/>
            <person name="Heitman J."/>
            <person name="Hesse C."/>
            <person name="Hori C."/>
            <person name="Igarashi K."/>
            <person name="Jurgens J.A."/>
            <person name="Kallen N."/>
            <person name="Kersten P."/>
            <person name="Kohler A."/>
            <person name="Kuees U."/>
            <person name="Kumar T.K.A."/>
            <person name="Kuo A."/>
            <person name="LaButti K."/>
            <person name="Larrondo L.F."/>
            <person name="Lindquist E."/>
            <person name="Ling A."/>
            <person name="Lombard V."/>
            <person name="Lucas S."/>
            <person name="Lundell T."/>
            <person name="Martin R."/>
            <person name="McLaughlin D.J."/>
            <person name="Morgenstern I."/>
            <person name="Morin E."/>
            <person name="Murat C."/>
            <person name="Nagy L.G."/>
            <person name="Nolan M."/>
            <person name="Ohm R.A."/>
            <person name="Patyshakuliyeva A."/>
            <person name="Rokas A."/>
            <person name="Ruiz-Duenas F.J."/>
            <person name="Sabat G."/>
            <person name="Salamov A."/>
            <person name="Samejima M."/>
            <person name="Schmutz J."/>
            <person name="Slot J.C."/>
            <person name="St John F."/>
            <person name="Stenlid J."/>
            <person name="Sun H."/>
            <person name="Sun S."/>
            <person name="Syed K."/>
            <person name="Tsang A."/>
            <person name="Wiebenga A."/>
            <person name="Young D."/>
            <person name="Pisabarro A."/>
            <person name="Eastwood D.C."/>
            <person name="Martin F."/>
            <person name="Cullen D."/>
            <person name="Grigoriev I.V."/>
            <person name="Hibbett D.S."/>
        </authorList>
    </citation>
    <scope>NUCLEOTIDE SEQUENCE</scope>
    <source>
        <strain evidence="4">FP-58527</strain>
    </source>
</reference>
<dbReference type="GO" id="GO:1990683">
    <property type="term" value="P:DNA double-strand break attachment to nuclear envelope"/>
    <property type="evidence" value="ECO:0007669"/>
    <property type="project" value="TreeGrafter"/>
</dbReference>
<dbReference type="CDD" id="cd18432">
    <property type="entry name" value="BRCT_PAXIP1_rpt6_like"/>
    <property type="match status" value="1"/>
</dbReference>
<feature type="compositionally biased region" description="Basic and acidic residues" evidence="1">
    <location>
        <begin position="483"/>
        <end position="497"/>
    </location>
</feature>
<dbReference type="FunCoup" id="S8DXG0">
    <property type="interactions" value="302"/>
</dbReference>
<dbReference type="GO" id="GO:0005634">
    <property type="term" value="C:nucleus"/>
    <property type="evidence" value="ECO:0007669"/>
    <property type="project" value="TreeGrafter"/>
</dbReference>
<evidence type="ECO:0000256" key="1">
    <source>
        <dbReference type="SAM" id="MobiDB-lite"/>
    </source>
</evidence>
<dbReference type="AlphaFoldDB" id="S8DXG0"/>
<dbReference type="GO" id="GO:0006302">
    <property type="term" value="P:double-strand break repair"/>
    <property type="evidence" value="ECO:0007669"/>
    <property type="project" value="TreeGrafter"/>
</dbReference>
<feature type="region of interest" description="Disordered" evidence="1">
    <location>
        <begin position="543"/>
        <end position="996"/>
    </location>
</feature>
<feature type="domain" description="BRCT" evidence="2">
    <location>
        <begin position="1"/>
        <end position="78"/>
    </location>
</feature>
<dbReference type="PANTHER" id="PTHR47667:SF1">
    <property type="entry name" value="REGULATOR OF TY1 TRANSPOSITION PROTEIN 107"/>
    <property type="match status" value="1"/>
</dbReference>
<dbReference type="OrthoDB" id="342264at2759"/>
<dbReference type="InterPro" id="IPR036420">
    <property type="entry name" value="BRCT_dom_sf"/>
</dbReference>
<feature type="compositionally biased region" description="Acidic residues" evidence="1">
    <location>
        <begin position="956"/>
        <end position="968"/>
    </location>
</feature>
<dbReference type="PANTHER" id="PTHR47667">
    <property type="entry name" value="REGULATOR OF TY1 TRANSPOSITION PROTEIN 107"/>
    <property type="match status" value="1"/>
</dbReference>
<feature type="compositionally biased region" description="Acidic residues" evidence="1">
    <location>
        <begin position="626"/>
        <end position="636"/>
    </location>
</feature>
<feature type="domain" description="BRCT" evidence="2">
    <location>
        <begin position="348"/>
        <end position="432"/>
    </location>
</feature>
<sequence>MATDIFGDVRYYVSLTLRSEQREELATVLDAAGATAVKVDDPSLTHFVTNSLPNDDALEALPEDTTAHLVTPTWVERSRVINAPQPPEYYSPDPAQLFSGVTATATDLSASDRELMYASITALGGQWRSGLTRDVTHVFALAPGSQKYETAMHFKEQTDMLVLVPHWHDDSIRLGVRGLPTAEYEWPEPAVFKGDWSVKKDGAAAGDVPKPYRISGEKKPFFDTALVQDNDLPATRAPARNLWSGRRILLATSLQLSQSQREAHEEDIRREGGVVVDLDLTKEGRELVDEEVSKVEEADIYVTTYRSGPAFVKAYRDNKTIGTLSWLWYCRATGTISHPTDQLIHFPIPRKPIEGFSKHFITITNYTGKHRDYLKKLIIMMGAEFTASMSPNNTAVVAAYVSGTKAEKAISWSIPVVNHTWLEDCFTQWRCLTPAQERYIAFPPRMDFSELISERPTGGKVILEPAELDALALEGLDGALEPEPEREQKPQSGKENRPPAWAAAGMSANASMREVEEEVAGVDVPGEVSLGEVLETDIQVGDARKQAGGEMDVDEQAQDLEKELEKPRSKGSSPRKYQSRAKALRRRGAARQDEDEDEDEDKEARPSTSKSAERQKRKSTRLMLTSDEDSDVEMDADSPLRGKAKKVATRSTNTSAKGKGASSKKLASPEPSEDEDVMDIDSPVKAKPKTKGVQPKIGPPKATRKRPKPAAASDSSSGDEQPAGEPSPRVPRSTAKSSRSAVPESVAPDSPAAKKPAARKAVAVVVPTVAAAYNDADTGAGASSAKKALGRTQSVRAAARESPASPGKRGRTAREKGVEDAETGTEGSEAVRAVATTPGTVQRTPSRRAAASKATRRLHEEIMPDVVNFQKQLKSGAVKGAWESDVSSAKAREREGASASEKSRGKKRASGGGGEAQALSADEEDRPPEKKRQKVGAAKEGKGKTQRRQSGKSARDEEEGEEEGEGEASDTGGAKSSHAKPASKGKSSTSRSQEVRVMTTQITISDEVTKFLKKMGVQMTTKPSECTHLVARNLVRTEKFLCAIARAPHILNEKWLLASYSAKALLPEDTFVLKDPANEGKFGFKLADALRRAKAHAGAGAGLFAGHTFYVTPRVPVDSKLLKNVVAACGGALSTQTPTARVLAGHADRHVVSAPEDRSIWRPLAQAGHRVYNQELILTSALKQEVEWENEAYFLATDA</sequence>
<dbReference type="SMART" id="SM00292">
    <property type="entry name" value="BRCT"/>
    <property type="match status" value="5"/>
</dbReference>
<dbReference type="Gene3D" id="3.40.50.10190">
    <property type="entry name" value="BRCT domain"/>
    <property type="match status" value="5"/>
</dbReference>
<feature type="compositionally biased region" description="Low complexity" evidence="1">
    <location>
        <begin position="655"/>
        <end position="668"/>
    </location>
</feature>
<feature type="compositionally biased region" description="Low complexity" evidence="1">
    <location>
        <begin position="746"/>
        <end position="787"/>
    </location>
</feature>
<dbReference type="InterPro" id="IPR001357">
    <property type="entry name" value="BRCT_dom"/>
</dbReference>
<evidence type="ECO:0000313" key="4">
    <source>
        <dbReference type="Proteomes" id="UP000015241"/>
    </source>
</evidence>
<feature type="compositionally biased region" description="Basic and acidic residues" evidence="1">
    <location>
        <begin position="559"/>
        <end position="568"/>
    </location>
</feature>